<protein>
    <recommendedName>
        <fullName evidence="8">Phosphate-specific transport system accessory protein PhoU</fullName>
    </recommendedName>
</protein>
<dbReference type="STRING" id="1400863.BN873_460051"/>
<proteinExistence type="inferred from homology"/>
<evidence type="ECO:0000256" key="7">
    <source>
        <dbReference type="ARBA" id="ARBA00056181"/>
    </source>
</evidence>
<keyword evidence="6 8" id="KW-0592">Phosphate transport</keyword>
<keyword evidence="11" id="KW-1185">Reference proteome</keyword>
<evidence type="ECO:0000256" key="2">
    <source>
        <dbReference type="ARBA" id="ARBA00008107"/>
    </source>
</evidence>
<dbReference type="NCBIfam" id="TIGR02135">
    <property type="entry name" value="phoU_full"/>
    <property type="match status" value="1"/>
</dbReference>
<comment type="caution">
    <text evidence="10">The sequence shown here is derived from an EMBL/GenBank/DDBJ whole genome shotgun (WGS) entry which is preliminary data.</text>
</comment>
<dbReference type="PANTHER" id="PTHR42930">
    <property type="entry name" value="PHOSPHATE-SPECIFIC TRANSPORT SYSTEM ACCESSORY PROTEIN PHOU"/>
    <property type="match status" value="1"/>
</dbReference>
<comment type="subunit">
    <text evidence="3 8">Homodimer.</text>
</comment>
<feature type="domain" description="PhoU" evidence="9">
    <location>
        <begin position="24"/>
        <end position="112"/>
    </location>
</feature>
<dbReference type="Pfam" id="PF01895">
    <property type="entry name" value="PhoU"/>
    <property type="match status" value="2"/>
</dbReference>
<dbReference type="GO" id="GO:0006817">
    <property type="term" value="P:phosphate ion transport"/>
    <property type="evidence" value="ECO:0007669"/>
    <property type="project" value="UniProtKB-KW"/>
</dbReference>
<evidence type="ECO:0000259" key="9">
    <source>
        <dbReference type="Pfam" id="PF01895"/>
    </source>
</evidence>
<comment type="function">
    <text evidence="7 8">Plays a role in the regulation of phosphate uptake.</text>
</comment>
<reference evidence="10" key="1">
    <citation type="submission" date="2013-07" db="EMBL/GenBank/DDBJ databases">
        <authorList>
            <person name="McIlroy S."/>
        </authorList>
    </citation>
    <scope>NUCLEOTIDE SEQUENCE [LARGE SCALE GENOMIC DNA]</scope>
    <source>
        <strain evidence="10">Run_A_D11</strain>
    </source>
</reference>
<dbReference type="PANTHER" id="PTHR42930:SF3">
    <property type="entry name" value="PHOSPHATE-SPECIFIC TRANSPORT SYSTEM ACCESSORY PROTEIN PHOU"/>
    <property type="match status" value="1"/>
</dbReference>
<comment type="subcellular location">
    <subcellularLocation>
        <location evidence="1 8">Cytoplasm</location>
    </subcellularLocation>
</comment>
<name>W6M6D9_9GAMM</name>
<evidence type="ECO:0000256" key="1">
    <source>
        <dbReference type="ARBA" id="ARBA00004496"/>
    </source>
</evidence>
<evidence type="ECO:0000256" key="5">
    <source>
        <dbReference type="ARBA" id="ARBA00022490"/>
    </source>
</evidence>
<dbReference type="InterPro" id="IPR038078">
    <property type="entry name" value="PhoU-like_sf"/>
</dbReference>
<dbReference type="OrthoDB" id="9814256at2"/>
<evidence type="ECO:0000256" key="8">
    <source>
        <dbReference type="PIRNR" id="PIRNR003107"/>
    </source>
</evidence>
<dbReference type="Proteomes" id="UP000035760">
    <property type="component" value="Unassembled WGS sequence"/>
</dbReference>
<dbReference type="GO" id="GO:0045936">
    <property type="term" value="P:negative regulation of phosphate metabolic process"/>
    <property type="evidence" value="ECO:0007669"/>
    <property type="project" value="InterPro"/>
</dbReference>
<organism evidence="10 11">
    <name type="scientific">Candidatus Competibacter denitrificans Run_A_D11</name>
    <dbReference type="NCBI Taxonomy" id="1400863"/>
    <lineage>
        <taxon>Bacteria</taxon>
        <taxon>Pseudomonadati</taxon>
        <taxon>Pseudomonadota</taxon>
        <taxon>Gammaproteobacteria</taxon>
        <taxon>Candidatus Competibacteraceae</taxon>
        <taxon>Candidatus Competibacter</taxon>
    </lineage>
</organism>
<dbReference type="InterPro" id="IPR026022">
    <property type="entry name" value="PhoU_dom"/>
</dbReference>
<dbReference type="EMBL" id="CBTJ020000054">
    <property type="protein sequence ID" value="CDI03247.1"/>
    <property type="molecule type" value="Genomic_DNA"/>
</dbReference>
<evidence type="ECO:0000256" key="3">
    <source>
        <dbReference type="ARBA" id="ARBA00011738"/>
    </source>
</evidence>
<dbReference type="SUPFAM" id="SSF109755">
    <property type="entry name" value="PhoU-like"/>
    <property type="match status" value="1"/>
</dbReference>
<accession>W6M6D9</accession>
<gene>
    <name evidence="10" type="ORF">BN873_460051</name>
</gene>
<dbReference type="GO" id="GO:0005737">
    <property type="term" value="C:cytoplasm"/>
    <property type="evidence" value="ECO:0007669"/>
    <property type="project" value="UniProtKB-SubCell"/>
</dbReference>
<feature type="domain" description="PhoU" evidence="9">
    <location>
        <begin position="131"/>
        <end position="214"/>
    </location>
</feature>
<dbReference type="Gene3D" id="1.20.58.220">
    <property type="entry name" value="Phosphate transport system protein phou homolog 2, domain 2"/>
    <property type="match status" value="2"/>
</dbReference>
<sequence>MAFASSRHTVKRFDAEIHQLVDLVLEMGRAVELQVSRAVTVFRTGDIEAAQEVIAGDQAVNRWDMEIDRNCVRLLSRRQPMSTDLRMVMALNKAVNDLERIGDEAKAIAERTLSIYARGVRPQEAISLEMERLALIADQRVQQALDSFARLDAEQAWALAQTDESDGVFEDIMRSLSTYALDGELPIGTVIDIALALKALQRVAERARNLAEYVIYIVEGQDIRHSNVVL</sequence>
<comment type="similarity">
    <text evidence="2 8">Belongs to the PhoU family.</text>
</comment>
<evidence type="ECO:0000313" key="10">
    <source>
        <dbReference type="EMBL" id="CDI03247.1"/>
    </source>
</evidence>
<dbReference type="PIRSF" id="PIRSF003107">
    <property type="entry name" value="PhoU"/>
    <property type="match status" value="1"/>
</dbReference>
<dbReference type="AlphaFoldDB" id="W6M6D9"/>
<dbReference type="InterPro" id="IPR028366">
    <property type="entry name" value="PhoU"/>
</dbReference>
<keyword evidence="4 8" id="KW-0813">Transport</keyword>
<evidence type="ECO:0000256" key="6">
    <source>
        <dbReference type="ARBA" id="ARBA00022592"/>
    </source>
</evidence>
<keyword evidence="5 8" id="KW-0963">Cytoplasm</keyword>
<dbReference type="GO" id="GO:0030643">
    <property type="term" value="P:intracellular phosphate ion homeostasis"/>
    <property type="evidence" value="ECO:0007669"/>
    <property type="project" value="InterPro"/>
</dbReference>
<evidence type="ECO:0000313" key="11">
    <source>
        <dbReference type="Proteomes" id="UP000035760"/>
    </source>
</evidence>
<dbReference type="FunFam" id="1.20.58.220:FF:000004">
    <property type="entry name" value="Phosphate-specific transport system accessory protein PhoU"/>
    <property type="match status" value="1"/>
</dbReference>
<dbReference type="RefSeq" id="WP_048673833.1">
    <property type="nucleotide sequence ID" value="NZ_CBTJ020000054.1"/>
</dbReference>
<reference evidence="10" key="2">
    <citation type="submission" date="2014-03" db="EMBL/GenBank/DDBJ databases">
        <title>Candidatus Competibacter-lineage genomes retrieved from metagenomes reveal functional metabolic diversity.</title>
        <authorList>
            <person name="McIlroy S.J."/>
            <person name="Albertsen M."/>
            <person name="Andresen E.K."/>
            <person name="Saunders A.M."/>
            <person name="Kristiansen R."/>
            <person name="Stokholm-Bjerregaard M."/>
            <person name="Nielsen K.L."/>
            <person name="Nielsen P.H."/>
        </authorList>
    </citation>
    <scope>NUCLEOTIDE SEQUENCE</scope>
    <source>
        <strain evidence="10">Run_A_D11</strain>
    </source>
</reference>
<evidence type="ECO:0000256" key="4">
    <source>
        <dbReference type="ARBA" id="ARBA00022448"/>
    </source>
</evidence>